<keyword evidence="2" id="KW-1133">Transmembrane helix</keyword>
<comment type="caution">
    <text evidence="4">The sequence shown here is derived from an EMBL/GenBank/DDBJ whole genome shotgun (WGS) entry which is preliminary data.</text>
</comment>
<gene>
    <name evidence="4" type="ORF">UA08_06645</name>
</gene>
<dbReference type="OrthoDB" id="10268090at2759"/>
<dbReference type="PANTHER" id="PTHR12286">
    <property type="entry name" value="SACCHAROPINE DEHYDROGENASE-LIKE OXIDOREDUCTASE"/>
    <property type="match status" value="1"/>
</dbReference>
<dbReference type="AlphaFoldDB" id="A0A225ASJ6"/>
<dbReference type="GO" id="GO:0009247">
    <property type="term" value="P:glycolipid biosynthetic process"/>
    <property type="evidence" value="ECO:0007669"/>
    <property type="project" value="TreeGrafter"/>
</dbReference>
<dbReference type="Gene3D" id="3.40.50.720">
    <property type="entry name" value="NAD(P)-binding Rossmann-like Domain"/>
    <property type="match status" value="1"/>
</dbReference>
<dbReference type="GeneID" id="31006400"/>
<dbReference type="GO" id="GO:0005886">
    <property type="term" value="C:plasma membrane"/>
    <property type="evidence" value="ECO:0007669"/>
    <property type="project" value="TreeGrafter"/>
</dbReference>
<dbReference type="EMBL" id="LFMY01000010">
    <property type="protein sequence ID" value="OKL57926.1"/>
    <property type="molecule type" value="Genomic_DNA"/>
</dbReference>
<sequence length="406" mass="43969">MSKEFDLILLGPTGYTGAFVAEHICKSFPTTLKWAVAGRSASKIQSVLEQLKTLGLDRADPDVLTVQLTPDELDALAKRTRLIVNCVGPYHLYSTPVVESCAENGTHYIDVSGETPWIRRVLQKYHKTAEKNGAIIVPSCGFESVPPDIVAWVAVDFLRTKLSAEPVEAVGCLYDFRSAGVSGGTAYSILSTLEGANISEMLSALDSYCLSATPTPPTRITPRKSIAELICGVRAASDLGTLTTVPSRMADESTVLRSSTLMPDLYGPRFSYGQYLRVRNVFLGTIFHLAFNSIVCLLVFAPIRWLFRKILPAPGGGPSKDETVNDYCEHRILISSDQRDETGRPTKALGSIAYQGGQYDLTGLTAAAAAKVVLNHEKEIKDISAGFVTSATLGQPYVDELEKGNV</sequence>
<dbReference type="InterPro" id="IPR036291">
    <property type="entry name" value="NAD(P)-bd_dom_sf"/>
</dbReference>
<dbReference type="Pfam" id="PF03435">
    <property type="entry name" value="Sacchrp_dh_NADP"/>
    <property type="match status" value="1"/>
</dbReference>
<evidence type="ECO:0000256" key="2">
    <source>
        <dbReference type="SAM" id="Phobius"/>
    </source>
</evidence>
<dbReference type="Proteomes" id="UP000214365">
    <property type="component" value="Unassembled WGS sequence"/>
</dbReference>
<keyword evidence="2" id="KW-0812">Transmembrane</keyword>
<feature type="transmembrane region" description="Helical" evidence="2">
    <location>
        <begin position="281"/>
        <end position="301"/>
    </location>
</feature>
<dbReference type="GO" id="GO:0005739">
    <property type="term" value="C:mitochondrion"/>
    <property type="evidence" value="ECO:0007669"/>
    <property type="project" value="TreeGrafter"/>
</dbReference>
<comment type="similarity">
    <text evidence="1">Belongs to the saccharopine dehydrogenase family.</text>
</comment>
<dbReference type="InterPro" id="IPR051276">
    <property type="entry name" value="Saccharopine_DH-like_oxidrdct"/>
</dbReference>
<dbReference type="PANTHER" id="PTHR12286:SF5">
    <property type="entry name" value="SACCHAROPINE DEHYDROGENASE-LIKE OXIDOREDUCTASE"/>
    <property type="match status" value="1"/>
</dbReference>
<dbReference type="GO" id="GO:0005811">
    <property type="term" value="C:lipid droplet"/>
    <property type="evidence" value="ECO:0007669"/>
    <property type="project" value="TreeGrafter"/>
</dbReference>
<evidence type="ECO:0000313" key="4">
    <source>
        <dbReference type="EMBL" id="OKL57926.1"/>
    </source>
</evidence>
<evidence type="ECO:0000259" key="3">
    <source>
        <dbReference type="Pfam" id="PF03435"/>
    </source>
</evidence>
<keyword evidence="2" id="KW-0472">Membrane</keyword>
<dbReference type="InterPro" id="IPR005097">
    <property type="entry name" value="Sacchrp_dh_NADP-bd"/>
</dbReference>
<name>A0A225ASJ6_TALAT</name>
<organism evidence="4 5">
    <name type="scientific">Talaromyces atroroseus</name>
    <dbReference type="NCBI Taxonomy" id="1441469"/>
    <lineage>
        <taxon>Eukaryota</taxon>
        <taxon>Fungi</taxon>
        <taxon>Dikarya</taxon>
        <taxon>Ascomycota</taxon>
        <taxon>Pezizomycotina</taxon>
        <taxon>Eurotiomycetes</taxon>
        <taxon>Eurotiomycetidae</taxon>
        <taxon>Eurotiales</taxon>
        <taxon>Trichocomaceae</taxon>
        <taxon>Talaromyces</taxon>
        <taxon>Talaromyces sect. Trachyspermi</taxon>
    </lineage>
</organism>
<evidence type="ECO:0000313" key="5">
    <source>
        <dbReference type="Proteomes" id="UP000214365"/>
    </source>
</evidence>
<evidence type="ECO:0000256" key="1">
    <source>
        <dbReference type="ARBA" id="ARBA00038048"/>
    </source>
</evidence>
<keyword evidence="5" id="KW-1185">Reference proteome</keyword>
<dbReference type="RefSeq" id="XP_020118047.1">
    <property type="nucleotide sequence ID" value="XM_020268945.1"/>
</dbReference>
<accession>A0A225ASJ6</accession>
<protein>
    <recommendedName>
        <fullName evidence="3">Saccharopine dehydrogenase NADP binding domain-containing protein</fullName>
    </recommendedName>
</protein>
<feature type="domain" description="Saccharopine dehydrogenase NADP binding" evidence="3">
    <location>
        <begin position="8"/>
        <end position="137"/>
    </location>
</feature>
<proteinExistence type="inferred from homology"/>
<reference evidence="4 5" key="1">
    <citation type="submission" date="2015-06" db="EMBL/GenBank/DDBJ databases">
        <title>Talaromyces atroroseus IBT 11181 draft genome.</title>
        <authorList>
            <person name="Rasmussen K.B."/>
            <person name="Rasmussen S."/>
            <person name="Petersen B."/>
            <person name="Sicheritz-Ponten T."/>
            <person name="Mortensen U.H."/>
            <person name="Thrane U."/>
        </authorList>
    </citation>
    <scope>NUCLEOTIDE SEQUENCE [LARGE SCALE GENOMIC DNA]</scope>
    <source>
        <strain evidence="4 5">IBT 11181</strain>
    </source>
</reference>
<dbReference type="SUPFAM" id="SSF51735">
    <property type="entry name" value="NAD(P)-binding Rossmann-fold domains"/>
    <property type="match status" value="1"/>
</dbReference>